<dbReference type="SMART" id="SM00283">
    <property type="entry name" value="MA"/>
    <property type="match status" value="1"/>
</dbReference>
<dbReference type="PROSITE" id="PS50111">
    <property type="entry name" value="CHEMOTAXIS_TRANSDUC_2"/>
    <property type="match status" value="1"/>
</dbReference>
<name>A0A437QDU4_9GAMM</name>
<evidence type="ECO:0000256" key="6">
    <source>
        <dbReference type="SAM" id="Phobius"/>
    </source>
</evidence>
<dbReference type="InterPro" id="IPR003660">
    <property type="entry name" value="HAMP_dom"/>
</dbReference>
<dbReference type="Gene3D" id="1.10.287.950">
    <property type="entry name" value="Methyl-accepting chemotaxis protein"/>
    <property type="match status" value="1"/>
</dbReference>
<feature type="domain" description="HAMP" evidence="8">
    <location>
        <begin position="203"/>
        <end position="256"/>
    </location>
</feature>
<sequence>MKLKLASKAIAGYIVILLLAVLASLLLYRSSSAIKVDVDALTDQNLPALNTTNDINLAIRDSQISAYQLYGTTLTIDQYRSEISANSQQLEALLSDLVVSDVSQVRPLRSAIDQNQRSLAQLGDVMSASSIDWDRARQVLQEMSQNERQITQQVSKLSEMIKTEASSRGHAISERLDQQLNMAVLLVLLVLATLFVAALLTKKFVSRPILALSGDLANVATHYDLTHQAKVLTNDEIGDTSKQLNALLSSLSSALRDVQQAAGNTQQSVSTLSTTAETSDQQIDMMTTKIEELVNTMTHLEQHIAAQVGRSEDAARAAQESAESVEVSSQAMHRTSESIGRLAQDVESSAEELMRLHETSSNVGNVVSTIAEIAEQTNLLALNAAIEAARAGESGRGFAVVADEVRTLATRTRQSTIEINQMLEALVASVNGAVGSMQTGRDQASQSVELGQQMVASLNDIRQNILALSEESHLVAVETEQAGTQVSQLSEEVQRFSAIGRAVSEDSQRIKAEASSLHQQGSKLQATVSKFKI</sequence>
<dbReference type="GO" id="GO:0004888">
    <property type="term" value="F:transmembrane signaling receptor activity"/>
    <property type="evidence" value="ECO:0007669"/>
    <property type="project" value="InterPro"/>
</dbReference>
<dbReference type="RefSeq" id="WP_127692824.1">
    <property type="nucleotide sequence ID" value="NZ_SACQ01000001.1"/>
</dbReference>
<dbReference type="GO" id="GO:0007165">
    <property type="term" value="P:signal transduction"/>
    <property type="evidence" value="ECO:0007669"/>
    <property type="project" value="UniProtKB-KW"/>
</dbReference>
<dbReference type="PROSITE" id="PS50885">
    <property type="entry name" value="HAMP"/>
    <property type="match status" value="1"/>
</dbReference>
<evidence type="ECO:0000256" key="4">
    <source>
        <dbReference type="PROSITE-ProRule" id="PRU00284"/>
    </source>
</evidence>
<dbReference type="Pfam" id="PF00015">
    <property type="entry name" value="MCPsignal"/>
    <property type="match status" value="1"/>
</dbReference>
<evidence type="ECO:0000259" key="8">
    <source>
        <dbReference type="PROSITE" id="PS50885"/>
    </source>
</evidence>
<dbReference type="InterPro" id="IPR004089">
    <property type="entry name" value="MCPsignal_dom"/>
</dbReference>
<dbReference type="PANTHER" id="PTHR32089">
    <property type="entry name" value="METHYL-ACCEPTING CHEMOTAXIS PROTEIN MCPB"/>
    <property type="match status" value="1"/>
</dbReference>
<evidence type="ECO:0000256" key="3">
    <source>
        <dbReference type="ARBA" id="ARBA00029447"/>
    </source>
</evidence>
<feature type="transmembrane region" description="Helical" evidence="6">
    <location>
        <begin position="180"/>
        <end position="200"/>
    </location>
</feature>
<comment type="similarity">
    <text evidence="3">Belongs to the methyl-accepting chemotaxis (MCP) protein family.</text>
</comment>
<proteinExistence type="inferred from homology"/>
<evidence type="ECO:0000313" key="10">
    <source>
        <dbReference type="Proteomes" id="UP000282818"/>
    </source>
</evidence>
<evidence type="ECO:0008006" key="11">
    <source>
        <dbReference type="Google" id="ProtNLM"/>
    </source>
</evidence>
<dbReference type="AlphaFoldDB" id="A0A437QDU4"/>
<keyword evidence="10" id="KW-1185">Reference proteome</keyword>
<dbReference type="Proteomes" id="UP000282818">
    <property type="component" value="Unassembled WGS sequence"/>
</dbReference>
<dbReference type="EMBL" id="SACQ01000001">
    <property type="protein sequence ID" value="RVU32656.1"/>
    <property type="molecule type" value="Genomic_DNA"/>
</dbReference>
<gene>
    <name evidence="9" type="ORF">EOE65_03095</name>
</gene>
<evidence type="ECO:0000256" key="2">
    <source>
        <dbReference type="ARBA" id="ARBA00023224"/>
    </source>
</evidence>
<accession>A0A437QDU4</accession>
<feature type="domain" description="Methyl-accepting transducer" evidence="7">
    <location>
        <begin position="261"/>
        <end position="497"/>
    </location>
</feature>
<keyword evidence="6" id="KW-0472">Membrane</keyword>
<keyword evidence="2 4" id="KW-0807">Transducer</keyword>
<evidence type="ECO:0000259" key="7">
    <source>
        <dbReference type="PROSITE" id="PS50111"/>
    </source>
</evidence>
<reference evidence="9 10" key="1">
    <citation type="submission" date="2019-01" db="EMBL/GenBank/DDBJ databases">
        <authorList>
            <person name="Chen W.-M."/>
        </authorList>
    </citation>
    <scope>NUCLEOTIDE SEQUENCE [LARGE SCALE GENOMIC DNA]</scope>
    <source>
        <strain evidence="9 10">HPM-16</strain>
    </source>
</reference>
<dbReference type="PANTHER" id="PTHR32089:SF70">
    <property type="entry name" value="ENERGY TAXIS MODULATING METHYL ACCEPTING SENSORY TRANSDUCER"/>
    <property type="match status" value="1"/>
</dbReference>
<protein>
    <recommendedName>
        <fullName evidence="11">Methyl-accepting chemotaxis protein</fullName>
    </recommendedName>
</protein>
<organism evidence="9 10">
    <name type="scientific">Neptunomonas marina</name>
    <dbReference type="NCBI Taxonomy" id="1815562"/>
    <lineage>
        <taxon>Bacteria</taxon>
        <taxon>Pseudomonadati</taxon>
        <taxon>Pseudomonadota</taxon>
        <taxon>Gammaproteobacteria</taxon>
        <taxon>Oceanospirillales</taxon>
        <taxon>Oceanospirillaceae</taxon>
        <taxon>Neptunomonas</taxon>
    </lineage>
</organism>
<feature type="compositionally biased region" description="Low complexity" evidence="5">
    <location>
        <begin position="319"/>
        <end position="331"/>
    </location>
</feature>
<feature type="region of interest" description="Disordered" evidence="5">
    <location>
        <begin position="319"/>
        <end position="339"/>
    </location>
</feature>
<dbReference type="InterPro" id="IPR004090">
    <property type="entry name" value="Chemotax_Me-accpt_rcpt"/>
</dbReference>
<dbReference type="GO" id="GO:0006935">
    <property type="term" value="P:chemotaxis"/>
    <property type="evidence" value="ECO:0007669"/>
    <property type="project" value="InterPro"/>
</dbReference>
<evidence type="ECO:0000256" key="1">
    <source>
        <dbReference type="ARBA" id="ARBA00004370"/>
    </source>
</evidence>
<evidence type="ECO:0000313" key="9">
    <source>
        <dbReference type="EMBL" id="RVU32656.1"/>
    </source>
</evidence>
<dbReference type="PRINTS" id="PR00260">
    <property type="entry name" value="CHEMTRNSDUCR"/>
</dbReference>
<keyword evidence="6" id="KW-0812">Transmembrane</keyword>
<comment type="caution">
    <text evidence="9">The sequence shown here is derived from an EMBL/GenBank/DDBJ whole genome shotgun (WGS) entry which is preliminary data.</text>
</comment>
<keyword evidence="6" id="KW-1133">Transmembrane helix</keyword>
<dbReference type="GO" id="GO:0016020">
    <property type="term" value="C:membrane"/>
    <property type="evidence" value="ECO:0007669"/>
    <property type="project" value="UniProtKB-SubCell"/>
</dbReference>
<dbReference type="SUPFAM" id="SSF58104">
    <property type="entry name" value="Methyl-accepting chemotaxis protein (MCP) signaling domain"/>
    <property type="match status" value="1"/>
</dbReference>
<comment type="subcellular location">
    <subcellularLocation>
        <location evidence="1">Membrane</location>
    </subcellularLocation>
</comment>
<evidence type="ECO:0000256" key="5">
    <source>
        <dbReference type="SAM" id="MobiDB-lite"/>
    </source>
</evidence>